<dbReference type="GO" id="GO:0005829">
    <property type="term" value="C:cytosol"/>
    <property type="evidence" value="ECO:0007669"/>
    <property type="project" value="TreeGrafter"/>
</dbReference>
<keyword evidence="1" id="KW-0805">Transcription regulation</keyword>
<dbReference type="Pfam" id="PF01037">
    <property type="entry name" value="AsnC_trans_reg"/>
    <property type="match status" value="1"/>
</dbReference>
<dbReference type="PANTHER" id="PTHR30154">
    <property type="entry name" value="LEUCINE-RESPONSIVE REGULATORY PROTEIN"/>
    <property type="match status" value="1"/>
</dbReference>
<reference evidence="6" key="1">
    <citation type="submission" date="2014-08" db="EMBL/GenBank/DDBJ databases">
        <authorList>
            <person name="Moulin L."/>
        </authorList>
    </citation>
    <scope>NUCLEOTIDE SEQUENCE [LARGE SCALE GENOMIC DNA]</scope>
</reference>
<dbReference type="GO" id="GO:0006355">
    <property type="term" value="P:regulation of DNA-templated transcription"/>
    <property type="evidence" value="ECO:0007669"/>
    <property type="project" value="UniProtKB-ARBA"/>
</dbReference>
<dbReference type="STRING" id="69974.MPLDJ20_20396"/>
<evidence type="ECO:0000259" key="4">
    <source>
        <dbReference type="PROSITE" id="PS50956"/>
    </source>
</evidence>
<keyword evidence="2 5" id="KW-0238">DNA-binding</keyword>
<keyword evidence="3" id="KW-0804">Transcription</keyword>
<dbReference type="CDD" id="cd00090">
    <property type="entry name" value="HTH_ARSR"/>
    <property type="match status" value="1"/>
</dbReference>
<feature type="domain" description="HTH asnC-type" evidence="4">
    <location>
        <begin position="4"/>
        <end position="65"/>
    </location>
</feature>
<gene>
    <name evidence="5" type="primary">lrp</name>
    <name evidence="5" type="ORF">MPL3356_150160</name>
</gene>
<proteinExistence type="predicted"/>
<dbReference type="PANTHER" id="PTHR30154:SF34">
    <property type="entry name" value="TRANSCRIPTIONAL REGULATOR AZLB"/>
    <property type="match status" value="1"/>
</dbReference>
<dbReference type="PROSITE" id="PS50956">
    <property type="entry name" value="HTH_ASNC_2"/>
    <property type="match status" value="1"/>
</dbReference>
<dbReference type="GO" id="GO:0043565">
    <property type="term" value="F:sequence-specific DNA binding"/>
    <property type="evidence" value="ECO:0007669"/>
    <property type="project" value="InterPro"/>
</dbReference>
<dbReference type="InterPro" id="IPR000485">
    <property type="entry name" value="AsnC-type_HTH_dom"/>
</dbReference>
<dbReference type="Gene3D" id="3.30.70.920">
    <property type="match status" value="1"/>
</dbReference>
<evidence type="ECO:0000256" key="3">
    <source>
        <dbReference type="ARBA" id="ARBA00023163"/>
    </source>
</evidence>
<dbReference type="InterPro" id="IPR011008">
    <property type="entry name" value="Dimeric_a/b-barrel"/>
</dbReference>
<dbReference type="InterPro" id="IPR019888">
    <property type="entry name" value="Tscrpt_reg_AsnC-like"/>
</dbReference>
<dbReference type="InterPro" id="IPR019887">
    <property type="entry name" value="Tscrpt_reg_AsnC/Lrp_C"/>
</dbReference>
<dbReference type="FunFam" id="1.10.10.10:FF:000186">
    <property type="entry name" value="AsnC family transcriptional regulator"/>
    <property type="match status" value="1"/>
</dbReference>
<dbReference type="InterPro" id="IPR019885">
    <property type="entry name" value="Tscrpt_reg_HTH_AsnC-type_CS"/>
</dbReference>
<dbReference type="PRINTS" id="PR00033">
    <property type="entry name" value="HTHASNC"/>
</dbReference>
<dbReference type="PROSITE" id="PS00519">
    <property type="entry name" value="HTH_ASNC_1"/>
    <property type="match status" value="1"/>
</dbReference>
<dbReference type="Proteomes" id="UP000045285">
    <property type="component" value="Unassembled WGS sequence"/>
</dbReference>
<dbReference type="Pfam" id="PF13412">
    <property type="entry name" value="HTH_24"/>
    <property type="match status" value="1"/>
</dbReference>
<dbReference type="SUPFAM" id="SSF54909">
    <property type="entry name" value="Dimeric alpha+beta barrel"/>
    <property type="match status" value="1"/>
</dbReference>
<sequence length="149" mass="16257">MVPLDAIDHRILRELRQDGRISTVDLAERVGLSPTPCARRLKRLEETGVVQGYAARIDPAALGLGVCVMVSVRLGQQGPEGAGLFLDEVAKHPEITECLLVTGNIDYLLRVWVKDIAALREFISNVLQSIPSVAETSTMVVLNPDETNL</sequence>
<dbReference type="AlphaFoldDB" id="A0A090DKC9"/>
<evidence type="ECO:0000313" key="5">
    <source>
        <dbReference type="EMBL" id="CDX13991.1"/>
    </source>
</evidence>
<dbReference type="SMART" id="SM00344">
    <property type="entry name" value="HTH_ASNC"/>
    <property type="match status" value="1"/>
</dbReference>
<accession>A0A090DKC9</accession>
<name>A0A090DKC9_MESPL</name>
<dbReference type="GO" id="GO:0043200">
    <property type="term" value="P:response to amino acid"/>
    <property type="evidence" value="ECO:0007669"/>
    <property type="project" value="TreeGrafter"/>
</dbReference>
<evidence type="ECO:0000256" key="1">
    <source>
        <dbReference type="ARBA" id="ARBA00023015"/>
    </source>
</evidence>
<dbReference type="InterPro" id="IPR036390">
    <property type="entry name" value="WH_DNA-bd_sf"/>
</dbReference>
<protein>
    <submittedName>
        <fullName evidence="5">DNA-binding transcriptional dual regulator, leucine-binding</fullName>
    </submittedName>
</protein>
<organism evidence="5 6">
    <name type="scientific">Mesorhizobium plurifarium</name>
    <dbReference type="NCBI Taxonomy" id="69974"/>
    <lineage>
        <taxon>Bacteria</taxon>
        <taxon>Pseudomonadati</taxon>
        <taxon>Pseudomonadota</taxon>
        <taxon>Alphaproteobacteria</taxon>
        <taxon>Hyphomicrobiales</taxon>
        <taxon>Phyllobacteriaceae</taxon>
        <taxon>Mesorhizobium</taxon>
    </lineage>
</organism>
<evidence type="ECO:0000313" key="6">
    <source>
        <dbReference type="Proteomes" id="UP000045285"/>
    </source>
</evidence>
<evidence type="ECO:0000256" key="2">
    <source>
        <dbReference type="ARBA" id="ARBA00023125"/>
    </source>
</evidence>
<keyword evidence="6" id="KW-1185">Reference proteome</keyword>
<dbReference type="EMBL" id="CCMZ01000007">
    <property type="protein sequence ID" value="CDX13991.1"/>
    <property type="molecule type" value="Genomic_DNA"/>
</dbReference>
<dbReference type="InterPro" id="IPR011991">
    <property type="entry name" value="ArsR-like_HTH"/>
</dbReference>
<dbReference type="InterPro" id="IPR036388">
    <property type="entry name" value="WH-like_DNA-bd_sf"/>
</dbReference>
<dbReference type="Gene3D" id="1.10.10.10">
    <property type="entry name" value="Winged helix-like DNA-binding domain superfamily/Winged helix DNA-binding domain"/>
    <property type="match status" value="1"/>
</dbReference>
<dbReference type="SUPFAM" id="SSF46785">
    <property type="entry name" value="Winged helix' DNA-binding domain"/>
    <property type="match status" value="1"/>
</dbReference>